<dbReference type="Gene3D" id="4.10.240.10">
    <property type="entry name" value="Zn(2)-C6 fungal-type DNA-binding domain"/>
    <property type="match status" value="1"/>
</dbReference>
<keyword evidence="1" id="KW-0539">Nucleus</keyword>
<dbReference type="Pfam" id="PF00172">
    <property type="entry name" value="Zn_clus"/>
    <property type="match status" value="1"/>
</dbReference>
<dbReference type="InterPro" id="IPR036864">
    <property type="entry name" value="Zn2-C6_fun-type_DNA-bd_sf"/>
</dbReference>
<dbReference type="InterPro" id="IPR001138">
    <property type="entry name" value="Zn2Cys6_DnaBD"/>
</dbReference>
<dbReference type="GO" id="GO:0001228">
    <property type="term" value="F:DNA-binding transcription activator activity, RNA polymerase II-specific"/>
    <property type="evidence" value="ECO:0007669"/>
    <property type="project" value="TreeGrafter"/>
</dbReference>
<proteinExistence type="predicted"/>
<feature type="region of interest" description="Disordered" evidence="2">
    <location>
        <begin position="57"/>
        <end position="86"/>
    </location>
</feature>
<dbReference type="SUPFAM" id="SSF57701">
    <property type="entry name" value="Zn2/Cys6 DNA-binding domain"/>
    <property type="match status" value="1"/>
</dbReference>
<dbReference type="AlphaFoldDB" id="A0A6A5TYJ8"/>
<reference evidence="4" key="1">
    <citation type="journal article" date="2020" name="Stud. Mycol.">
        <title>101 Dothideomycetes genomes: a test case for predicting lifestyles and emergence of pathogens.</title>
        <authorList>
            <person name="Haridas S."/>
            <person name="Albert R."/>
            <person name="Binder M."/>
            <person name="Bloem J."/>
            <person name="Labutti K."/>
            <person name="Salamov A."/>
            <person name="Andreopoulos B."/>
            <person name="Baker S."/>
            <person name="Barry K."/>
            <person name="Bills G."/>
            <person name="Bluhm B."/>
            <person name="Cannon C."/>
            <person name="Castanera R."/>
            <person name="Culley D."/>
            <person name="Daum C."/>
            <person name="Ezra D."/>
            <person name="Gonzalez J."/>
            <person name="Henrissat B."/>
            <person name="Kuo A."/>
            <person name="Liang C."/>
            <person name="Lipzen A."/>
            <person name="Lutzoni F."/>
            <person name="Magnuson J."/>
            <person name="Mondo S."/>
            <person name="Nolan M."/>
            <person name="Ohm R."/>
            <person name="Pangilinan J."/>
            <person name="Park H.-J."/>
            <person name="Ramirez L."/>
            <person name="Alfaro M."/>
            <person name="Sun H."/>
            <person name="Tritt A."/>
            <person name="Yoshinaga Y."/>
            <person name="Zwiers L.-H."/>
            <person name="Turgeon B."/>
            <person name="Goodwin S."/>
            <person name="Spatafora J."/>
            <person name="Crous P."/>
            <person name="Grigoriev I."/>
        </authorList>
    </citation>
    <scope>NUCLEOTIDE SEQUENCE</scope>
    <source>
        <strain evidence="4">CBS 675.92</strain>
    </source>
</reference>
<dbReference type="CDD" id="cd00067">
    <property type="entry name" value="GAL4"/>
    <property type="match status" value="1"/>
</dbReference>
<feature type="compositionally biased region" description="Low complexity" evidence="2">
    <location>
        <begin position="57"/>
        <end position="78"/>
    </location>
</feature>
<evidence type="ECO:0000313" key="4">
    <source>
        <dbReference type="EMBL" id="KAF1957414.1"/>
    </source>
</evidence>
<evidence type="ECO:0000259" key="3">
    <source>
        <dbReference type="PROSITE" id="PS50048"/>
    </source>
</evidence>
<dbReference type="PROSITE" id="PS50048">
    <property type="entry name" value="ZN2_CY6_FUNGAL_2"/>
    <property type="match status" value="1"/>
</dbReference>
<evidence type="ECO:0000256" key="2">
    <source>
        <dbReference type="SAM" id="MobiDB-lite"/>
    </source>
</evidence>
<feature type="domain" description="Zn(2)-C6 fungal-type" evidence="3">
    <location>
        <begin position="19"/>
        <end position="49"/>
    </location>
</feature>
<dbReference type="OrthoDB" id="5386330at2759"/>
<protein>
    <recommendedName>
        <fullName evidence="3">Zn(2)-C6 fungal-type domain-containing protein</fullName>
    </recommendedName>
</protein>
<keyword evidence="5" id="KW-1185">Reference proteome</keyword>
<dbReference type="PROSITE" id="PS00463">
    <property type="entry name" value="ZN2_CY6_FUNGAL_1"/>
    <property type="match status" value="1"/>
</dbReference>
<evidence type="ECO:0000256" key="1">
    <source>
        <dbReference type="ARBA" id="ARBA00023242"/>
    </source>
</evidence>
<dbReference type="InterPro" id="IPR021858">
    <property type="entry name" value="Fun_TF"/>
</dbReference>
<evidence type="ECO:0000313" key="5">
    <source>
        <dbReference type="Proteomes" id="UP000800035"/>
    </source>
</evidence>
<sequence>MSAENKVYKKRPHRKVKSGCTICKKRKIKCDETRPQCHNCQRYTTPCTYPPPSISISLSTSHSPTSLSPPSQPRSSHPSDPDPPSKPALAITDLLLMHQWSTTTSYGFGDSFPGEVDHWRDHLPVLAQHFPFLMRGILATSALHLSRTSADELDQRRYIRLAAYHQDLALPEYRRTLAAVTQDNATAVLAFSALLVVHSFAVPGTSYVSGLLEWVFLHRGVADVPARWFSWVRDAFLERQMRRRRLGVVDPAATATVNEEDDDDDGYLLALRDMIQSLPAEVYGDDVKVYEDTVYWLRQAFAHTRIPGSGLGPKYAVLFFIERVPQRYIDLLGSRDTVSMVFMAFICVLLKRAEAFWYFEGFARNVMRELEGLFEGDFRRVVEWPLRICGIT</sequence>
<organism evidence="4 5">
    <name type="scientific">Byssothecium circinans</name>
    <dbReference type="NCBI Taxonomy" id="147558"/>
    <lineage>
        <taxon>Eukaryota</taxon>
        <taxon>Fungi</taxon>
        <taxon>Dikarya</taxon>
        <taxon>Ascomycota</taxon>
        <taxon>Pezizomycotina</taxon>
        <taxon>Dothideomycetes</taxon>
        <taxon>Pleosporomycetidae</taxon>
        <taxon>Pleosporales</taxon>
        <taxon>Massarineae</taxon>
        <taxon>Massarinaceae</taxon>
        <taxon>Byssothecium</taxon>
    </lineage>
</organism>
<dbReference type="Pfam" id="PF11951">
    <property type="entry name" value="Fungal_trans_2"/>
    <property type="match status" value="1"/>
</dbReference>
<dbReference type="PANTHER" id="PTHR47784:SF5">
    <property type="entry name" value="STEROL UPTAKE CONTROL PROTEIN 2"/>
    <property type="match status" value="1"/>
</dbReference>
<dbReference type="Proteomes" id="UP000800035">
    <property type="component" value="Unassembled WGS sequence"/>
</dbReference>
<dbReference type="GO" id="GO:0008270">
    <property type="term" value="F:zinc ion binding"/>
    <property type="evidence" value="ECO:0007669"/>
    <property type="project" value="InterPro"/>
</dbReference>
<dbReference type="SMART" id="SM00066">
    <property type="entry name" value="GAL4"/>
    <property type="match status" value="1"/>
</dbReference>
<name>A0A6A5TYJ8_9PLEO</name>
<dbReference type="InterPro" id="IPR053157">
    <property type="entry name" value="Sterol_Uptake_Regulator"/>
</dbReference>
<gene>
    <name evidence="4" type="ORF">CC80DRAFT_44100</name>
</gene>
<dbReference type="EMBL" id="ML976989">
    <property type="protein sequence ID" value="KAF1957414.1"/>
    <property type="molecule type" value="Genomic_DNA"/>
</dbReference>
<accession>A0A6A5TYJ8</accession>
<dbReference type="PANTHER" id="PTHR47784">
    <property type="entry name" value="STEROL UPTAKE CONTROL PROTEIN 2"/>
    <property type="match status" value="1"/>
</dbReference>